<dbReference type="GO" id="GO:0009615">
    <property type="term" value="P:response to virus"/>
    <property type="evidence" value="ECO:0007669"/>
    <property type="project" value="Ensembl"/>
</dbReference>
<dbReference type="SUPFAM" id="SSF49842">
    <property type="entry name" value="TNF-like"/>
    <property type="match status" value="1"/>
</dbReference>
<evidence type="ECO:0000259" key="6">
    <source>
        <dbReference type="PROSITE" id="PS50049"/>
    </source>
</evidence>
<dbReference type="GO" id="GO:0006954">
    <property type="term" value="P:inflammatory response"/>
    <property type="evidence" value="ECO:0007669"/>
    <property type="project" value="Ensembl"/>
</dbReference>
<dbReference type="GO" id="GO:0005125">
    <property type="term" value="F:cytokine activity"/>
    <property type="evidence" value="ECO:0007669"/>
    <property type="project" value="UniProtKB-KW"/>
</dbReference>
<dbReference type="OrthoDB" id="9940698at2759"/>
<evidence type="ECO:0000256" key="1">
    <source>
        <dbReference type="ARBA" id="ARBA00004370"/>
    </source>
</evidence>
<protein>
    <submittedName>
        <fullName evidence="7">TNF-alpha1</fullName>
    </submittedName>
    <submittedName>
        <fullName evidence="8">Tumor necrosis factor a (TNF superfamily, member 2)</fullName>
    </submittedName>
</protein>
<reference evidence="8 9" key="1">
    <citation type="journal article" date="2014" name="Nat. Genet.">
        <title>Whole-genome sequence of a flatfish provides insights into ZW sex chromosome evolution and adaptation to a benthic lifestyle.</title>
        <authorList>
            <person name="Chen S."/>
            <person name="Zhang G."/>
            <person name="Shao C."/>
            <person name="Huang Q."/>
            <person name="Liu G."/>
            <person name="Zhang P."/>
            <person name="Song W."/>
            <person name="An N."/>
            <person name="Chalopin D."/>
            <person name="Volff J.N."/>
            <person name="Hong Y."/>
            <person name="Li Q."/>
            <person name="Sha Z."/>
            <person name="Zhou H."/>
            <person name="Xie M."/>
            <person name="Yu Q."/>
            <person name="Liu Y."/>
            <person name="Xiang H."/>
            <person name="Wang N."/>
            <person name="Wu K."/>
            <person name="Yang C."/>
            <person name="Zhou Q."/>
            <person name="Liao X."/>
            <person name="Yang L."/>
            <person name="Hu Q."/>
            <person name="Zhang J."/>
            <person name="Meng L."/>
            <person name="Jin L."/>
            <person name="Tian Y."/>
            <person name="Lian J."/>
            <person name="Yang J."/>
            <person name="Miao G."/>
            <person name="Liu S."/>
            <person name="Liang Z."/>
            <person name="Yan F."/>
            <person name="Li Y."/>
            <person name="Sun B."/>
            <person name="Zhang H."/>
            <person name="Zhang J."/>
            <person name="Zhu Y."/>
            <person name="Du M."/>
            <person name="Zhao Y."/>
            <person name="Schartl M."/>
            <person name="Tang Q."/>
            <person name="Wang J."/>
        </authorList>
    </citation>
    <scope>NUCLEOTIDE SEQUENCE</scope>
</reference>
<comment type="subcellular location">
    <subcellularLocation>
        <location evidence="1">Membrane</location>
    </subcellularLocation>
</comment>
<dbReference type="GO" id="GO:0001889">
    <property type="term" value="P:liver development"/>
    <property type="evidence" value="ECO:0007669"/>
    <property type="project" value="Ensembl"/>
</dbReference>
<dbReference type="PROSITE" id="PS50049">
    <property type="entry name" value="THD_2"/>
    <property type="match status" value="1"/>
</dbReference>
<evidence type="ECO:0000313" key="9">
    <source>
        <dbReference type="Proteomes" id="UP000265120"/>
    </source>
</evidence>
<dbReference type="GO" id="GO:0060218">
    <property type="term" value="P:hematopoietic stem cell differentiation"/>
    <property type="evidence" value="ECO:0007669"/>
    <property type="project" value="Ensembl"/>
</dbReference>
<dbReference type="Ensembl" id="ENSCSET00000029737.1">
    <property type="protein sequence ID" value="ENSCSEP00000029336.1"/>
    <property type="gene ID" value="ENSCSEG00000018791.1"/>
</dbReference>
<organism evidence="7">
    <name type="scientific">Cynoglossus semilaevis</name>
    <name type="common">Tongue sole</name>
    <dbReference type="NCBI Taxonomy" id="244447"/>
    <lineage>
        <taxon>Eukaryota</taxon>
        <taxon>Metazoa</taxon>
        <taxon>Chordata</taxon>
        <taxon>Craniata</taxon>
        <taxon>Vertebrata</taxon>
        <taxon>Euteleostomi</taxon>
        <taxon>Actinopterygii</taxon>
        <taxon>Neopterygii</taxon>
        <taxon>Teleostei</taxon>
        <taxon>Neoteleostei</taxon>
        <taxon>Acanthomorphata</taxon>
        <taxon>Carangaria</taxon>
        <taxon>Pleuronectiformes</taxon>
        <taxon>Pleuronectoidei</taxon>
        <taxon>Cynoglossidae</taxon>
        <taxon>Cynoglossinae</taxon>
        <taxon>Cynoglossus</taxon>
    </lineage>
</organism>
<evidence type="ECO:0000313" key="8">
    <source>
        <dbReference type="Ensembl" id="ENSCSEP00000029336.1"/>
    </source>
</evidence>
<dbReference type="GO" id="GO:0043330">
    <property type="term" value="P:response to exogenous dsRNA"/>
    <property type="evidence" value="ECO:0007669"/>
    <property type="project" value="Ensembl"/>
</dbReference>
<dbReference type="Pfam" id="PF00229">
    <property type="entry name" value="TNF"/>
    <property type="match status" value="1"/>
</dbReference>
<dbReference type="SMART" id="SM00207">
    <property type="entry name" value="TNF"/>
    <property type="match status" value="1"/>
</dbReference>
<reference evidence="8" key="3">
    <citation type="submission" date="2025-05" db="UniProtKB">
        <authorList>
            <consortium name="Ensembl"/>
        </authorList>
    </citation>
    <scope>IDENTIFICATION</scope>
</reference>
<reference evidence="7" key="2">
    <citation type="submission" date="2016-08" db="EMBL/GenBank/DDBJ databases">
        <title>Cloning, expression and immunologic function analysis of TNF-alpha in half-smooth tongue sole (Cynoglossus semilaevis).</title>
        <authorList>
            <person name="Wei Z."/>
        </authorList>
    </citation>
    <scope>NUCLEOTIDE SEQUENCE</scope>
</reference>
<dbReference type="GO" id="GO:0007219">
    <property type="term" value="P:Notch signaling pathway"/>
    <property type="evidence" value="ECO:0007669"/>
    <property type="project" value="Ensembl"/>
</dbReference>
<dbReference type="GO" id="GO:0031101">
    <property type="term" value="P:fin regeneration"/>
    <property type="evidence" value="ECO:0007669"/>
    <property type="project" value="Ensembl"/>
</dbReference>
<dbReference type="AlphaFoldDB" id="A0A2K8ESY2"/>
<feature type="domain" description="THD" evidence="6">
    <location>
        <begin position="81"/>
        <end position="242"/>
    </location>
</feature>
<dbReference type="SMR" id="A0A2K8ESY2"/>
<dbReference type="STRING" id="244447.ENSCSEP00000029336"/>
<keyword evidence="4 5" id="KW-0472">Membrane</keyword>
<dbReference type="GO" id="GO:0005615">
    <property type="term" value="C:extracellular space"/>
    <property type="evidence" value="ECO:0007669"/>
    <property type="project" value="UniProtKB-KW"/>
</dbReference>
<dbReference type="KEGG" id="csem:103394480"/>
<keyword evidence="9" id="KW-1185">Reference proteome</keyword>
<proteinExistence type="evidence at transcript level"/>
<dbReference type="PANTHER" id="PTHR11471:SF23">
    <property type="entry name" value="TUMOR NECROSIS FACTOR"/>
    <property type="match status" value="1"/>
</dbReference>
<dbReference type="GO" id="GO:0032496">
    <property type="term" value="P:response to lipopolysaccharide"/>
    <property type="evidence" value="ECO:0007669"/>
    <property type="project" value="Ensembl"/>
</dbReference>
<comment type="similarity">
    <text evidence="2">Belongs to the tumor necrosis factor family.</text>
</comment>
<dbReference type="InterPro" id="IPR021184">
    <property type="entry name" value="TNF_CS"/>
</dbReference>
<dbReference type="PANTHER" id="PTHR11471">
    <property type="entry name" value="TUMOR NECROSIS FACTOR FAMILY MEMBER"/>
    <property type="match status" value="1"/>
</dbReference>
<evidence type="ECO:0000313" key="7">
    <source>
        <dbReference type="EMBL" id="APW29988.1"/>
    </source>
</evidence>
<dbReference type="GeneID" id="103394480"/>
<dbReference type="GO" id="GO:0006914">
    <property type="term" value="P:autophagy"/>
    <property type="evidence" value="ECO:0007669"/>
    <property type="project" value="Ensembl"/>
</dbReference>
<dbReference type="CDD" id="cd00184">
    <property type="entry name" value="TNF"/>
    <property type="match status" value="1"/>
</dbReference>
<dbReference type="GO" id="GO:0070207">
    <property type="term" value="P:protein homotrimerization"/>
    <property type="evidence" value="ECO:0007669"/>
    <property type="project" value="Ensembl"/>
</dbReference>
<dbReference type="GO" id="GO:1901222">
    <property type="term" value="P:regulation of non-canonical NF-kappaB signal transduction"/>
    <property type="evidence" value="ECO:0007669"/>
    <property type="project" value="Ensembl"/>
</dbReference>
<sequence length="242" mass="26776">MDSECRVQLDVTDRDGEVREEPTPGVQARSKLTKAVLVLTVCLAAAAALLLVFYRQHNSSPQEEDSFELHHTLRQMSHVRAAIHLQGVHNPKMTNSVEWQDEVEQTHSQGGLKLDNNEVVIPHHGLYFVYSQVSFQVSCGDADVGAVSSPQVHLSHTVQRWSSSFGSDKVKSYRTILHSARTVCQKTASADSADEGSSFAAVYMGAVFNLLKGDRLRTVMEENMLPFLEDDPGKSFFGVFAL</sequence>
<evidence type="ECO:0000256" key="2">
    <source>
        <dbReference type="ARBA" id="ARBA00008670"/>
    </source>
</evidence>
<evidence type="ECO:0000256" key="3">
    <source>
        <dbReference type="ARBA" id="ARBA00022514"/>
    </source>
</evidence>
<feature type="transmembrane region" description="Helical" evidence="5">
    <location>
        <begin position="35"/>
        <end position="54"/>
    </location>
</feature>
<dbReference type="CTD" id="405785"/>
<evidence type="ECO:0000256" key="4">
    <source>
        <dbReference type="ARBA" id="ARBA00023136"/>
    </source>
</evidence>
<dbReference type="GO" id="GO:0046685">
    <property type="term" value="P:response to arsenic-containing substance"/>
    <property type="evidence" value="ECO:0007669"/>
    <property type="project" value="Ensembl"/>
</dbReference>
<dbReference type="Gene3D" id="2.60.120.40">
    <property type="match status" value="1"/>
</dbReference>
<dbReference type="PROSITE" id="PS00251">
    <property type="entry name" value="THD_1"/>
    <property type="match status" value="1"/>
</dbReference>
<dbReference type="InterPro" id="IPR006052">
    <property type="entry name" value="TNF_dom"/>
</dbReference>
<dbReference type="GO" id="GO:1902038">
    <property type="term" value="P:positive regulation of hematopoietic stem cell differentiation"/>
    <property type="evidence" value="ECO:0007669"/>
    <property type="project" value="Ensembl"/>
</dbReference>
<dbReference type="RefSeq" id="XP_008330028.1">
    <property type="nucleotide sequence ID" value="XM_008331806.3"/>
</dbReference>
<dbReference type="GO" id="GO:0005164">
    <property type="term" value="F:tumor necrosis factor receptor binding"/>
    <property type="evidence" value="ECO:0007669"/>
    <property type="project" value="InterPro"/>
</dbReference>
<dbReference type="Proteomes" id="UP000265120">
    <property type="component" value="Chromosome 18"/>
</dbReference>
<dbReference type="GeneTree" id="ENSGT01060000248544"/>
<keyword evidence="3" id="KW-0202">Cytokine</keyword>
<keyword evidence="5" id="KW-1133">Transmembrane helix</keyword>
<accession>A0A2K8ESY2</accession>
<dbReference type="GO" id="GO:0016020">
    <property type="term" value="C:membrane"/>
    <property type="evidence" value="ECO:0007669"/>
    <property type="project" value="UniProtKB-SubCell"/>
</dbReference>
<dbReference type="GO" id="GO:0060729">
    <property type="term" value="P:intestinal epithelial structure maintenance"/>
    <property type="evidence" value="ECO:0007669"/>
    <property type="project" value="Ensembl"/>
</dbReference>
<dbReference type="InterPro" id="IPR008983">
    <property type="entry name" value="Tumour_necrosis_fac-like_dom"/>
</dbReference>
<evidence type="ECO:0000256" key="5">
    <source>
        <dbReference type="SAM" id="Phobius"/>
    </source>
</evidence>
<dbReference type="EMBL" id="KX784492">
    <property type="protein sequence ID" value="APW29988.1"/>
    <property type="molecule type" value="mRNA"/>
</dbReference>
<keyword evidence="5" id="KW-0812">Transmembrane</keyword>
<name>A0A2K8ESY2_CYNSE</name>
<dbReference type="GO" id="GO:0006955">
    <property type="term" value="P:immune response"/>
    <property type="evidence" value="ECO:0007669"/>
    <property type="project" value="Ensembl"/>
</dbReference>
<dbReference type="GO" id="GO:0042742">
    <property type="term" value="P:defense response to bacterium"/>
    <property type="evidence" value="ECO:0007669"/>
    <property type="project" value="Ensembl"/>
</dbReference>